<evidence type="ECO:0000313" key="8">
    <source>
        <dbReference type="EMBL" id="TQB70696.1"/>
    </source>
</evidence>
<dbReference type="SUPFAM" id="SSF48452">
    <property type="entry name" value="TPR-like"/>
    <property type="match status" value="1"/>
</dbReference>
<keyword evidence="4" id="KW-0833">Ubl conjugation pathway</keyword>
<dbReference type="GO" id="GO:0051087">
    <property type="term" value="F:protein-folding chaperone binding"/>
    <property type="evidence" value="ECO:0007669"/>
    <property type="project" value="TreeGrafter"/>
</dbReference>
<dbReference type="OrthoDB" id="629492at2759"/>
<dbReference type="GO" id="GO:0071218">
    <property type="term" value="P:cellular response to misfolded protein"/>
    <property type="evidence" value="ECO:0007669"/>
    <property type="project" value="TreeGrafter"/>
</dbReference>
<dbReference type="InterPro" id="IPR011990">
    <property type="entry name" value="TPR-like_helical_dom_sf"/>
</dbReference>
<evidence type="ECO:0000256" key="1">
    <source>
        <dbReference type="ARBA" id="ARBA00000900"/>
    </source>
</evidence>
<name>A0A507QTZ1_MONPU</name>
<gene>
    <name evidence="8" type="ORF">MPDQ_008175</name>
</gene>
<accession>A0A507QTZ1</accession>
<dbReference type="PANTHER" id="PTHR46803:SF2">
    <property type="entry name" value="E3 UBIQUITIN-PROTEIN LIGASE CHIP"/>
    <property type="match status" value="1"/>
</dbReference>
<keyword evidence="5" id="KW-0413">Isomerase</keyword>
<dbReference type="InterPro" id="IPR003613">
    <property type="entry name" value="Ubox_domain"/>
</dbReference>
<evidence type="ECO:0000313" key="9">
    <source>
        <dbReference type="Proteomes" id="UP000319663"/>
    </source>
</evidence>
<keyword evidence="6" id="KW-0802">TPR repeat</keyword>
<dbReference type="GO" id="GO:0003755">
    <property type="term" value="F:peptidyl-prolyl cis-trans isomerase activity"/>
    <property type="evidence" value="ECO:0007669"/>
    <property type="project" value="UniProtKB-KW"/>
</dbReference>
<dbReference type="InterPro" id="IPR013083">
    <property type="entry name" value="Znf_RING/FYVE/PHD"/>
</dbReference>
<dbReference type="GO" id="GO:0005737">
    <property type="term" value="C:cytoplasm"/>
    <property type="evidence" value="ECO:0007669"/>
    <property type="project" value="TreeGrafter"/>
</dbReference>
<dbReference type="GO" id="GO:0043161">
    <property type="term" value="P:proteasome-mediated ubiquitin-dependent protein catabolic process"/>
    <property type="evidence" value="ECO:0007669"/>
    <property type="project" value="TreeGrafter"/>
</dbReference>
<protein>
    <recommendedName>
        <fullName evidence="7">U-box domain-containing protein</fullName>
    </recommendedName>
</protein>
<dbReference type="PROSITE" id="PS50005">
    <property type="entry name" value="TPR"/>
    <property type="match status" value="1"/>
</dbReference>
<dbReference type="AlphaFoldDB" id="A0A507QTZ1"/>
<feature type="domain" description="U-box" evidence="7">
    <location>
        <begin position="208"/>
        <end position="281"/>
    </location>
</feature>
<dbReference type="InterPro" id="IPR019734">
    <property type="entry name" value="TPR_rpt"/>
</dbReference>
<dbReference type="GO" id="GO:0061630">
    <property type="term" value="F:ubiquitin protein ligase activity"/>
    <property type="evidence" value="ECO:0007669"/>
    <property type="project" value="UniProtKB-EC"/>
</dbReference>
<dbReference type="GO" id="GO:0006515">
    <property type="term" value="P:protein quality control for misfolded or incompletely synthesized proteins"/>
    <property type="evidence" value="ECO:0007669"/>
    <property type="project" value="TreeGrafter"/>
</dbReference>
<dbReference type="Proteomes" id="UP000319663">
    <property type="component" value="Unassembled WGS sequence"/>
</dbReference>
<dbReference type="PROSITE" id="PS51698">
    <property type="entry name" value="U_BOX"/>
    <property type="match status" value="1"/>
</dbReference>
<proteinExistence type="predicted"/>
<dbReference type="EMBL" id="VIFY01000098">
    <property type="protein sequence ID" value="TQB70696.1"/>
    <property type="molecule type" value="Genomic_DNA"/>
</dbReference>
<evidence type="ECO:0000256" key="4">
    <source>
        <dbReference type="ARBA" id="ARBA00022786"/>
    </source>
</evidence>
<dbReference type="Pfam" id="PF04564">
    <property type="entry name" value="U-box"/>
    <property type="match status" value="1"/>
</dbReference>
<dbReference type="Gene3D" id="3.30.40.10">
    <property type="entry name" value="Zinc/RING finger domain, C3HC4 (zinc finger)"/>
    <property type="match status" value="1"/>
</dbReference>
<organism evidence="8 9">
    <name type="scientific">Monascus purpureus</name>
    <name type="common">Red mold</name>
    <name type="synonym">Monascus anka</name>
    <dbReference type="NCBI Taxonomy" id="5098"/>
    <lineage>
        <taxon>Eukaryota</taxon>
        <taxon>Fungi</taxon>
        <taxon>Dikarya</taxon>
        <taxon>Ascomycota</taxon>
        <taxon>Pezizomycotina</taxon>
        <taxon>Eurotiomycetes</taxon>
        <taxon>Eurotiomycetidae</taxon>
        <taxon>Eurotiales</taxon>
        <taxon>Aspergillaceae</taxon>
        <taxon>Monascus</taxon>
    </lineage>
</organism>
<comment type="caution">
    <text evidence="8">The sequence shown here is derived from an EMBL/GenBank/DDBJ whole genome shotgun (WGS) entry which is preliminary data.</text>
</comment>
<evidence type="ECO:0000256" key="2">
    <source>
        <dbReference type="ARBA" id="ARBA00022679"/>
    </source>
</evidence>
<dbReference type="Gene3D" id="1.25.40.10">
    <property type="entry name" value="Tetratricopeptide repeat domain"/>
    <property type="match status" value="1"/>
</dbReference>
<keyword evidence="5" id="KW-0697">Rotamase</keyword>
<feature type="repeat" description="TPR" evidence="6">
    <location>
        <begin position="2"/>
        <end position="35"/>
    </location>
</feature>
<dbReference type="SUPFAM" id="SSF57850">
    <property type="entry name" value="RING/U-box"/>
    <property type="match status" value="1"/>
</dbReference>
<keyword evidence="2" id="KW-0808">Transferase</keyword>
<evidence type="ECO:0000259" key="7">
    <source>
        <dbReference type="PROSITE" id="PS51698"/>
    </source>
</evidence>
<evidence type="ECO:0000256" key="3">
    <source>
        <dbReference type="ARBA" id="ARBA00022737"/>
    </source>
</evidence>
<comment type="catalytic activity">
    <reaction evidence="1">
        <text>S-ubiquitinyl-[E2 ubiquitin-conjugating enzyme]-L-cysteine + [acceptor protein]-L-lysine = [E2 ubiquitin-conjugating enzyme]-L-cysteine + N(6)-ubiquitinyl-[acceptor protein]-L-lysine.</text>
        <dbReference type="EC" id="2.3.2.27"/>
    </reaction>
</comment>
<dbReference type="GO" id="GO:0000209">
    <property type="term" value="P:protein polyubiquitination"/>
    <property type="evidence" value="ECO:0007669"/>
    <property type="project" value="TreeGrafter"/>
</dbReference>
<sequence length="284" mass="32114">MSFELKEKGNKLFKEGDYSGAEELYSQAIQKNPREPTFFTNRALTRMRLAKWAGVEQDARAAIDLYAPKNPASLKSHYYLSQALLNLGHPQEAHDTAIGAYQMSLATKSPQTENLSKTILRAKQQIWAAKETARLREMDDTLATTERLVEEDLEKALNELQCKLDEGQIGQIGFLEDQKALREDAEKHIHNLREAFKVASKGEIQERAVPDYVVDGITFEIMHDPVITPSGTSFDRIGIVKYIEQSGVDPITRVPMSVKDLRPNYALKAVCEDFLDKNGWAVDW</sequence>
<keyword evidence="3" id="KW-0677">Repeat</keyword>
<dbReference type="PANTHER" id="PTHR46803">
    <property type="entry name" value="E3 UBIQUITIN-PROTEIN LIGASE CHIP"/>
    <property type="match status" value="1"/>
</dbReference>
<dbReference type="GO" id="GO:0045862">
    <property type="term" value="P:positive regulation of proteolysis"/>
    <property type="evidence" value="ECO:0007669"/>
    <property type="project" value="TreeGrafter"/>
</dbReference>
<evidence type="ECO:0000256" key="6">
    <source>
        <dbReference type="PROSITE-ProRule" id="PRU00339"/>
    </source>
</evidence>
<dbReference type="SMART" id="SM00504">
    <property type="entry name" value="Ubox"/>
    <property type="match status" value="1"/>
</dbReference>
<dbReference type="STRING" id="5098.A0A507QTZ1"/>
<evidence type="ECO:0000256" key="5">
    <source>
        <dbReference type="ARBA" id="ARBA00023110"/>
    </source>
</evidence>
<reference evidence="8 9" key="1">
    <citation type="submission" date="2019-06" db="EMBL/GenBank/DDBJ databases">
        <title>Wine fermentation using esterase from Monascus purpureus.</title>
        <authorList>
            <person name="Geng C."/>
            <person name="Zhang Y."/>
        </authorList>
    </citation>
    <scope>NUCLEOTIDE SEQUENCE [LARGE SCALE GENOMIC DNA]</scope>
    <source>
        <strain evidence="8">HQ1</strain>
    </source>
</reference>
<keyword evidence="9" id="KW-1185">Reference proteome</keyword>